<dbReference type="InterPro" id="IPR036249">
    <property type="entry name" value="Thioredoxin-like_sf"/>
</dbReference>
<dbReference type="CDD" id="cd02966">
    <property type="entry name" value="TlpA_like_family"/>
    <property type="match status" value="1"/>
</dbReference>
<feature type="transmembrane region" description="Helical" evidence="2">
    <location>
        <begin position="6"/>
        <end position="21"/>
    </location>
</feature>
<proteinExistence type="predicted"/>
<keyword evidence="1" id="KW-0676">Redox-active center</keyword>
<name>A0A7C2V4C0_9AQUI</name>
<evidence type="ECO:0000259" key="3">
    <source>
        <dbReference type="PROSITE" id="PS51352"/>
    </source>
</evidence>
<dbReference type="Pfam" id="PF00578">
    <property type="entry name" value="AhpC-TSA"/>
    <property type="match status" value="1"/>
</dbReference>
<comment type="caution">
    <text evidence="4">The sequence shown here is derived from an EMBL/GenBank/DDBJ whole genome shotgun (WGS) entry which is preliminary data.</text>
</comment>
<organism evidence="4">
    <name type="scientific">Hydrogenobacter sp</name>
    <dbReference type="NCBI Taxonomy" id="2152829"/>
    <lineage>
        <taxon>Bacteria</taxon>
        <taxon>Pseudomonadati</taxon>
        <taxon>Aquificota</taxon>
        <taxon>Aquificia</taxon>
        <taxon>Aquificales</taxon>
        <taxon>Aquificaceae</taxon>
        <taxon>Hydrogenobacter</taxon>
    </lineage>
</organism>
<keyword evidence="2" id="KW-0812">Transmembrane</keyword>
<dbReference type="PROSITE" id="PS51352">
    <property type="entry name" value="THIOREDOXIN_2"/>
    <property type="match status" value="1"/>
</dbReference>
<evidence type="ECO:0000313" key="4">
    <source>
        <dbReference type="EMBL" id="HEW45322.1"/>
    </source>
</evidence>
<feature type="domain" description="Thioredoxin" evidence="3">
    <location>
        <begin position="35"/>
        <end position="170"/>
    </location>
</feature>
<dbReference type="InterPro" id="IPR050553">
    <property type="entry name" value="Thioredoxin_ResA/DsbE_sf"/>
</dbReference>
<keyword evidence="2" id="KW-1133">Transmembrane helix</keyword>
<dbReference type="PANTHER" id="PTHR42852">
    <property type="entry name" value="THIOL:DISULFIDE INTERCHANGE PROTEIN DSBE"/>
    <property type="match status" value="1"/>
</dbReference>
<dbReference type="GO" id="GO:0016491">
    <property type="term" value="F:oxidoreductase activity"/>
    <property type="evidence" value="ECO:0007669"/>
    <property type="project" value="InterPro"/>
</dbReference>
<evidence type="ECO:0000256" key="1">
    <source>
        <dbReference type="ARBA" id="ARBA00023284"/>
    </source>
</evidence>
<gene>
    <name evidence="4" type="ORF">ENO47_01425</name>
</gene>
<dbReference type="InterPro" id="IPR017937">
    <property type="entry name" value="Thioredoxin_CS"/>
</dbReference>
<dbReference type="InterPro" id="IPR000866">
    <property type="entry name" value="AhpC/TSA"/>
</dbReference>
<protein>
    <submittedName>
        <fullName evidence="4">TlpA family protein disulfide reductase</fullName>
    </submittedName>
</protein>
<sequence length="171" mass="19964">MKAIPYILTGILLIMVLFFALEHEKEDEGLSSYKPPVEQSLPNFTFKTLDGRDIRLYDLKGKVLLVNFWATWCPPCREEMPIFEKEYKRCRDKGFEILAVNMDTSEGSVEKFLRENPVSFLIVKPTDNLEKELKLMGFPTSYLLDKEGKIYRIRLGVYRELDKDLKELLGC</sequence>
<reference evidence="4" key="1">
    <citation type="journal article" date="2020" name="mSystems">
        <title>Genome- and Community-Level Interaction Insights into Carbon Utilization and Element Cycling Functions of Hydrothermarchaeota in Hydrothermal Sediment.</title>
        <authorList>
            <person name="Zhou Z."/>
            <person name="Liu Y."/>
            <person name="Xu W."/>
            <person name="Pan J."/>
            <person name="Luo Z.H."/>
            <person name="Li M."/>
        </authorList>
    </citation>
    <scope>NUCLEOTIDE SEQUENCE [LARGE SCALE GENOMIC DNA]</scope>
    <source>
        <strain evidence="4">SpSt-132</strain>
    </source>
</reference>
<accession>A0A7C2V4C0</accession>
<evidence type="ECO:0000256" key="2">
    <source>
        <dbReference type="SAM" id="Phobius"/>
    </source>
</evidence>
<dbReference type="PROSITE" id="PS00194">
    <property type="entry name" value="THIOREDOXIN_1"/>
    <property type="match status" value="1"/>
</dbReference>
<dbReference type="PANTHER" id="PTHR42852:SF17">
    <property type="entry name" value="THIOREDOXIN-LIKE PROTEIN HI_1115"/>
    <property type="match status" value="1"/>
</dbReference>
<dbReference type="InterPro" id="IPR013766">
    <property type="entry name" value="Thioredoxin_domain"/>
</dbReference>
<dbReference type="EMBL" id="DSFP01000022">
    <property type="protein sequence ID" value="HEW45322.1"/>
    <property type="molecule type" value="Genomic_DNA"/>
</dbReference>
<dbReference type="SUPFAM" id="SSF52833">
    <property type="entry name" value="Thioredoxin-like"/>
    <property type="match status" value="1"/>
</dbReference>
<dbReference type="AlphaFoldDB" id="A0A7C2V4C0"/>
<keyword evidence="2" id="KW-0472">Membrane</keyword>
<dbReference type="GO" id="GO:0016209">
    <property type="term" value="F:antioxidant activity"/>
    <property type="evidence" value="ECO:0007669"/>
    <property type="project" value="InterPro"/>
</dbReference>
<dbReference type="Gene3D" id="3.40.30.10">
    <property type="entry name" value="Glutaredoxin"/>
    <property type="match status" value="1"/>
</dbReference>